<organism evidence="2 3">
    <name type="scientific">Blautia obeum ATCC 29174</name>
    <dbReference type="NCBI Taxonomy" id="411459"/>
    <lineage>
        <taxon>Bacteria</taxon>
        <taxon>Bacillati</taxon>
        <taxon>Bacillota</taxon>
        <taxon>Clostridia</taxon>
        <taxon>Lachnospirales</taxon>
        <taxon>Lachnospiraceae</taxon>
        <taxon>Blautia</taxon>
    </lineage>
</organism>
<dbReference type="RefSeq" id="WP_005422518.1">
    <property type="nucleotide sequence ID" value="NZ_CP102265.1"/>
</dbReference>
<reference evidence="2 3" key="2">
    <citation type="submission" date="2007-04" db="EMBL/GenBank/DDBJ databases">
        <title>Draft genome sequence of Ruminococcus obeum (ATCC 29174).</title>
        <authorList>
            <person name="Sudarsanam P."/>
            <person name="Ley R."/>
            <person name="Guruge J."/>
            <person name="Turnbaugh P.J."/>
            <person name="Mahowald M."/>
            <person name="Liep D."/>
            <person name="Gordon J."/>
        </authorList>
    </citation>
    <scope>NUCLEOTIDE SEQUENCE [LARGE SCALE GENOMIC DNA]</scope>
    <source>
        <strain evidence="2 3">ATCC 29174</strain>
    </source>
</reference>
<reference evidence="2 3" key="1">
    <citation type="submission" date="2007-03" db="EMBL/GenBank/DDBJ databases">
        <authorList>
            <person name="Fulton L."/>
            <person name="Clifton S."/>
            <person name="Fulton B."/>
            <person name="Xu J."/>
            <person name="Minx P."/>
            <person name="Pepin K.H."/>
            <person name="Johnson M."/>
            <person name="Thiruvilangam P."/>
            <person name="Bhonagiri V."/>
            <person name="Nash W.E."/>
            <person name="Mardis E.R."/>
            <person name="Wilson R.K."/>
        </authorList>
    </citation>
    <scope>NUCLEOTIDE SEQUENCE [LARGE SCALE GENOMIC DNA]</scope>
    <source>
        <strain evidence="2 3">ATCC 29174</strain>
    </source>
</reference>
<evidence type="ECO:0000313" key="2">
    <source>
        <dbReference type="EMBL" id="EDM86659.1"/>
    </source>
</evidence>
<dbReference type="GeneID" id="79803774"/>
<sequence>MKKIKIGIFWSLFVGIQIVISIGLIYTLLIVPKTRTSGIEYNDDLELEATDPLVEKEDIFTQYFTPKYKYVNTIEVRVGFSTFTELYESNDVIIVNITDTNDTELWEKEIPLTTVKNFIYVDLDVKKELKTDEIYALNI</sequence>
<accession>A5ZUX4</accession>
<dbReference type="HOGENOM" id="CLU_1841255_0_0_9"/>
<keyword evidence="1" id="KW-1133">Transmembrane helix</keyword>
<name>A5ZUX4_9FIRM</name>
<comment type="caution">
    <text evidence="2">The sequence shown here is derived from an EMBL/GenBank/DDBJ whole genome shotgun (WGS) entry which is preliminary data.</text>
</comment>
<dbReference type="EMBL" id="AAVO02000013">
    <property type="protein sequence ID" value="EDM86659.1"/>
    <property type="molecule type" value="Genomic_DNA"/>
</dbReference>
<dbReference type="Proteomes" id="UP000006002">
    <property type="component" value="Unassembled WGS sequence"/>
</dbReference>
<protein>
    <submittedName>
        <fullName evidence="2">Uncharacterized protein</fullName>
    </submittedName>
</protein>
<evidence type="ECO:0000313" key="3">
    <source>
        <dbReference type="Proteomes" id="UP000006002"/>
    </source>
</evidence>
<evidence type="ECO:0000256" key="1">
    <source>
        <dbReference type="SAM" id="Phobius"/>
    </source>
</evidence>
<dbReference type="AlphaFoldDB" id="A5ZUX4"/>
<keyword evidence="1" id="KW-0472">Membrane</keyword>
<keyword evidence="1" id="KW-0812">Transmembrane</keyword>
<gene>
    <name evidence="2" type="ORF">RUMOBE_02809</name>
</gene>
<feature type="transmembrane region" description="Helical" evidence="1">
    <location>
        <begin position="7"/>
        <end position="29"/>
    </location>
</feature>
<proteinExistence type="predicted"/>